<dbReference type="Gene3D" id="3.40.50.1010">
    <property type="entry name" value="5'-nuclease"/>
    <property type="match status" value="1"/>
</dbReference>
<dbReference type="OrthoDB" id="17262at2759"/>
<evidence type="ECO:0000259" key="3">
    <source>
        <dbReference type="Pfam" id="PF00752"/>
    </source>
</evidence>
<evidence type="ECO:0000313" key="7">
    <source>
        <dbReference type="Proteomes" id="UP000001072"/>
    </source>
</evidence>
<dbReference type="InParanoid" id="F4RSA9"/>
<dbReference type="Pfam" id="PF12246">
    <property type="entry name" value="MKT1_C"/>
    <property type="match status" value="1"/>
</dbReference>
<dbReference type="PANTHER" id="PTHR11081">
    <property type="entry name" value="FLAP ENDONUCLEASE FAMILY MEMBER"/>
    <property type="match status" value="1"/>
</dbReference>
<dbReference type="InterPro" id="IPR022039">
    <property type="entry name" value="MKT1_C"/>
</dbReference>
<dbReference type="FunCoup" id="F4RSA9">
    <property type="interactions" value="296"/>
</dbReference>
<dbReference type="InterPro" id="IPR037314">
    <property type="entry name" value="MKT1_H3TH"/>
</dbReference>
<dbReference type="VEuPathDB" id="FungiDB:MELLADRAFT_49049"/>
<feature type="domain" description="Post-transcriptional regulator MKT1 N-terminal" evidence="5">
    <location>
        <begin position="332"/>
        <end position="425"/>
    </location>
</feature>
<dbReference type="Pfam" id="PF00752">
    <property type="entry name" value="XPG_N"/>
    <property type="match status" value="1"/>
</dbReference>
<evidence type="ECO:0000259" key="5">
    <source>
        <dbReference type="Pfam" id="PF12247"/>
    </source>
</evidence>
<dbReference type="Proteomes" id="UP000001072">
    <property type="component" value="Unassembled WGS sequence"/>
</dbReference>
<dbReference type="eggNOG" id="ENOG502QVHA">
    <property type="taxonomic scope" value="Eukaryota"/>
</dbReference>
<dbReference type="InterPro" id="IPR006085">
    <property type="entry name" value="XPG_DNA_repair_N"/>
</dbReference>
<gene>
    <name evidence="6" type="ORF">MELLADRAFT_49049</name>
</gene>
<dbReference type="CDD" id="cd09902">
    <property type="entry name" value="H3TH_MKT1"/>
    <property type="match status" value="1"/>
</dbReference>
<dbReference type="SUPFAM" id="SSF88723">
    <property type="entry name" value="PIN domain-like"/>
    <property type="match status" value="1"/>
</dbReference>
<feature type="domain" description="Post-transcriptional regulator MKT1 C-terminal" evidence="4">
    <location>
        <begin position="514"/>
        <end position="766"/>
    </location>
</feature>
<dbReference type="Pfam" id="PF12247">
    <property type="entry name" value="MKT1_N"/>
    <property type="match status" value="1"/>
</dbReference>
<comment type="similarity">
    <text evidence="2">Belongs to the XPG/RAD2 endonuclease family.</text>
</comment>
<evidence type="ECO:0000256" key="2">
    <source>
        <dbReference type="ARBA" id="ARBA00024023"/>
    </source>
</evidence>
<evidence type="ECO:0000259" key="4">
    <source>
        <dbReference type="Pfam" id="PF12246"/>
    </source>
</evidence>
<dbReference type="KEGG" id="mlr:MELLADRAFT_49049"/>
<dbReference type="STRING" id="747676.F4RSA9"/>
<dbReference type="RefSeq" id="XP_007412004.1">
    <property type="nucleotide sequence ID" value="XM_007411942.1"/>
</dbReference>
<evidence type="ECO:0000313" key="6">
    <source>
        <dbReference type="EMBL" id="EGG04565.1"/>
    </source>
</evidence>
<keyword evidence="7" id="KW-1185">Reference proteome</keyword>
<dbReference type="AlphaFoldDB" id="F4RSA9"/>
<evidence type="ECO:0000256" key="1">
    <source>
        <dbReference type="ARBA" id="ARBA00022845"/>
    </source>
</evidence>
<dbReference type="CDD" id="cd09858">
    <property type="entry name" value="PIN_MKT1"/>
    <property type="match status" value="1"/>
</dbReference>
<keyword evidence="1" id="KW-0810">Translation regulation</keyword>
<sequence>MPIRHLDTYLQERGLIHEAPLTSLKDTRIGIDAQQWFKTLLSHPNYKEPFVSVTGGAPLNTYQHMERELRLLEQHRIKPVFVFQGLPPTRRDRPFFLFPNSTDLLENPMLKLRTRDKGWEKYVSGDLEGAKNLFDQSSSVEPKDIFNQIHRLFRTRQVEYLVAPYLSWSQLVYLERHPKKHYIHSIYGSNELFLFDGVDKVILSINFERGLIKFASKKEILIDTGLTPEQFTDLGILSGFELSPSFPPFVERHEHTFKHAVDLIRRYQTGLSTVMAYADHPMVAKTGYLDQFCRSKCMIKFSLVTMAEEGKVMPLPIASPTSSSPIGIHDIPTDLHDVFSYKFPDEIYFQLCRAMISPTLLNVLATGLWVEQPPLCGGETDDYWSFVRESLTENPTSPRCVALSLIISPLHQFWQKKPISAIYYFDPHNNYTIPHASQTTVNLIEKISNWNVPAGVVEEELKRQNSSTIDISLCLGATSQSHLAGRTRTPRSTSQTNHKPLEKKDEVVANTIWRFLELRGYLHSNHQHTIQGKALFLGLKESKVNDKLQEPLLLVIEMLKMGCLHSNWFGGRTWTGTAHLGSEDDKRNMLLVMRVLSIVPLSFKPMSWQGPLSRDLLTFNSFTRSLTKSLRLLIESIVLSLVLRNDTRRSREDGMEVSLSLPFQNEANTGMGILFKGYADAMVCSQSEIEAETEIDKKEEMVKELKEDILVGAQDGFPMVRDVRAELNRGFRFWDAVMKVVRTLKEEKVVNNNLADGFERADVWLKPLRL</sequence>
<proteinExistence type="inferred from homology"/>
<dbReference type="InterPro" id="IPR006084">
    <property type="entry name" value="XPG/Rad2"/>
</dbReference>
<evidence type="ECO:0008006" key="8">
    <source>
        <dbReference type="Google" id="ProtNLM"/>
    </source>
</evidence>
<dbReference type="HOGENOM" id="CLU_378548_0_0_1"/>
<dbReference type="FunFam" id="3.40.50.1010:FF:000041">
    <property type="entry name" value="Unplaced genomic scaffold supercont1.259, whole genome shotgun sequence"/>
    <property type="match status" value="1"/>
</dbReference>
<name>F4RSA9_MELLP</name>
<feature type="domain" description="XPG N-terminal" evidence="3">
    <location>
        <begin position="1"/>
        <end position="90"/>
    </location>
</feature>
<dbReference type="GO" id="GO:0006417">
    <property type="term" value="P:regulation of translation"/>
    <property type="evidence" value="ECO:0007669"/>
    <property type="project" value="UniProtKB-KW"/>
</dbReference>
<accession>F4RSA9</accession>
<dbReference type="InterPro" id="IPR022040">
    <property type="entry name" value="MKT1_N"/>
</dbReference>
<dbReference type="GO" id="GO:0003730">
    <property type="term" value="F:mRNA 3'-UTR binding"/>
    <property type="evidence" value="ECO:0007669"/>
    <property type="project" value="TreeGrafter"/>
</dbReference>
<dbReference type="EMBL" id="GL883117">
    <property type="protein sequence ID" value="EGG04565.1"/>
    <property type="molecule type" value="Genomic_DNA"/>
</dbReference>
<reference evidence="7" key="1">
    <citation type="journal article" date="2011" name="Proc. Natl. Acad. Sci. U.S.A.">
        <title>Obligate biotrophy features unraveled by the genomic analysis of rust fungi.</title>
        <authorList>
            <person name="Duplessis S."/>
            <person name="Cuomo C.A."/>
            <person name="Lin Y.-C."/>
            <person name="Aerts A."/>
            <person name="Tisserant E."/>
            <person name="Veneault-Fourrey C."/>
            <person name="Joly D.L."/>
            <person name="Hacquard S."/>
            <person name="Amselem J."/>
            <person name="Cantarel B.L."/>
            <person name="Chiu R."/>
            <person name="Coutinho P.M."/>
            <person name="Feau N."/>
            <person name="Field M."/>
            <person name="Frey P."/>
            <person name="Gelhaye E."/>
            <person name="Goldberg J."/>
            <person name="Grabherr M.G."/>
            <person name="Kodira C.D."/>
            <person name="Kohler A."/>
            <person name="Kuees U."/>
            <person name="Lindquist E.A."/>
            <person name="Lucas S.M."/>
            <person name="Mago R."/>
            <person name="Mauceli E."/>
            <person name="Morin E."/>
            <person name="Murat C."/>
            <person name="Pangilinan J.L."/>
            <person name="Park R."/>
            <person name="Pearson M."/>
            <person name="Quesneville H."/>
            <person name="Rouhier N."/>
            <person name="Sakthikumar S."/>
            <person name="Salamov A.A."/>
            <person name="Schmutz J."/>
            <person name="Selles B."/>
            <person name="Shapiro H."/>
            <person name="Tanguay P."/>
            <person name="Tuskan G.A."/>
            <person name="Henrissat B."/>
            <person name="Van de Peer Y."/>
            <person name="Rouze P."/>
            <person name="Ellis J.G."/>
            <person name="Dodds P.N."/>
            <person name="Schein J.E."/>
            <person name="Zhong S."/>
            <person name="Hamelin R.C."/>
            <person name="Grigoriev I.V."/>
            <person name="Szabo L.J."/>
            <person name="Martin F."/>
        </authorList>
    </citation>
    <scope>NUCLEOTIDE SEQUENCE [LARGE SCALE GENOMIC DNA]</scope>
    <source>
        <strain evidence="7">98AG31 / pathotype 3-4-7</strain>
    </source>
</reference>
<dbReference type="InterPro" id="IPR029060">
    <property type="entry name" value="PIN-like_dom_sf"/>
</dbReference>
<protein>
    <recommendedName>
        <fullName evidence="8">XPG N-terminal domain-containing protein</fullName>
    </recommendedName>
</protein>
<organism evidence="7">
    <name type="scientific">Melampsora larici-populina (strain 98AG31 / pathotype 3-4-7)</name>
    <name type="common">Poplar leaf rust fungus</name>
    <dbReference type="NCBI Taxonomy" id="747676"/>
    <lineage>
        <taxon>Eukaryota</taxon>
        <taxon>Fungi</taxon>
        <taxon>Dikarya</taxon>
        <taxon>Basidiomycota</taxon>
        <taxon>Pucciniomycotina</taxon>
        <taxon>Pucciniomycetes</taxon>
        <taxon>Pucciniales</taxon>
        <taxon>Melampsoraceae</taxon>
        <taxon>Melampsora</taxon>
    </lineage>
</organism>
<dbReference type="GeneID" id="18928576"/>
<dbReference type="PANTHER" id="PTHR11081:SF32">
    <property type="entry name" value="POST-TRANSCRIPTIONAL REGULATOR MKT1"/>
    <property type="match status" value="1"/>
</dbReference>
<dbReference type="GO" id="GO:0004518">
    <property type="term" value="F:nuclease activity"/>
    <property type="evidence" value="ECO:0007669"/>
    <property type="project" value="InterPro"/>
</dbReference>